<dbReference type="SUPFAM" id="SSF54106">
    <property type="entry name" value="LysM domain"/>
    <property type="match status" value="1"/>
</dbReference>
<dbReference type="Gene3D" id="3.10.350.10">
    <property type="entry name" value="LysM domain"/>
    <property type="match status" value="1"/>
</dbReference>
<name>A0ABS2PD06_9BACL</name>
<keyword evidence="7 9" id="KW-0573">Peptidoglycan synthesis</keyword>
<evidence type="ECO:0000313" key="12">
    <source>
        <dbReference type="EMBL" id="MBM7633001.1"/>
    </source>
</evidence>
<feature type="active site" description="Proton donor/acceptor" evidence="9">
    <location>
        <position position="124"/>
    </location>
</feature>
<keyword evidence="8 9" id="KW-0961">Cell wall biogenesis/degradation</keyword>
<evidence type="ECO:0000256" key="8">
    <source>
        <dbReference type="ARBA" id="ARBA00023316"/>
    </source>
</evidence>
<evidence type="ECO:0000256" key="6">
    <source>
        <dbReference type="ARBA" id="ARBA00022960"/>
    </source>
</evidence>
<dbReference type="Proteomes" id="UP000741863">
    <property type="component" value="Unassembled WGS sequence"/>
</dbReference>
<evidence type="ECO:0000256" key="5">
    <source>
        <dbReference type="ARBA" id="ARBA00022801"/>
    </source>
</evidence>
<feature type="domain" description="LysM" evidence="10">
    <location>
        <begin position="2"/>
        <end position="46"/>
    </location>
</feature>
<comment type="pathway">
    <text evidence="1 9">Cell wall biogenesis; peptidoglycan biosynthesis.</text>
</comment>
<keyword evidence="4" id="KW-0808">Transferase</keyword>
<keyword evidence="5" id="KW-0378">Hydrolase</keyword>
<keyword evidence="13" id="KW-1185">Reference proteome</keyword>
<dbReference type="Pfam" id="PF01476">
    <property type="entry name" value="LysM"/>
    <property type="match status" value="1"/>
</dbReference>
<evidence type="ECO:0000313" key="13">
    <source>
        <dbReference type="Proteomes" id="UP000741863"/>
    </source>
</evidence>
<dbReference type="SUPFAM" id="SSF141523">
    <property type="entry name" value="L,D-transpeptidase catalytic domain-like"/>
    <property type="match status" value="1"/>
</dbReference>
<dbReference type="PROSITE" id="PS52029">
    <property type="entry name" value="LD_TPASE"/>
    <property type="match status" value="1"/>
</dbReference>
<gene>
    <name evidence="12" type="ORF">JOD17_002095</name>
</gene>
<dbReference type="RefSeq" id="WP_204697492.1">
    <property type="nucleotide sequence ID" value="NZ_JAFBEC010000005.1"/>
</dbReference>
<dbReference type="EMBL" id="JAFBEC010000005">
    <property type="protein sequence ID" value="MBM7633001.1"/>
    <property type="molecule type" value="Genomic_DNA"/>
</dbReference>
<protein>
    <submittedName>
        <fullName evidence="12">Lipoprotein-anchoring transpeptidase ErfK/SrfK</fullName>
    </submittedName>
</protein>
<accession>A0ABS2PD06</accession>
<sequence>MYRHTVLPGETLTTIAANYRRSLPSILQANPNIDPNRIYPGQMIIIPNLPDPANVPYSIHISVNSRTLTLYYNGRVMRTFPIAVGRMVTATPIGSFVIVDREPNPGGPFGTMWLSLSKLHYGIHGTNDPSSIGHAVSHGCIRMHNADVEELARLVPNGTSVTISP</sequence>
<dbReference type="Gene3D" id="2.40.440.10">
    <property type="entry name" value="L,D-transpeptidase catalytic domain-like"/>
    <property type="match status" value="1"/>
</dbReference>
<dbReference type="InterPro" id="IPR005490">
    <property type="entry name" value="LD_TPept_cat_dom"/>
</dbReference>
<dbReference type="InterPro" id="IPR050979">
    <property type="entry name" value="LD-transpeptidase"/>
</dbReference>
<evidence type="ECO:0000256" key="7">
    <source>
        <dbReference type="ARBA" id="ARBA00022984"/>
    </source>
</evidence>
<evidence type="ECO:0000259" key="11">
    <source>
        <dbReference type="PROSITE" id="PS52029"/>
    </source>
</evidence>
<dbReference type="PANTHER" id="PTHR30582:SF24">
    <property type="entry name" value="L,D-TRANSPEPTIDASE ERFK_SRFK-RELATED"/>
    <property type="match status" value="1"/>
</dbReference>
<dbReference type="CDD" id="cd16913">
    <property type="entry name" value="YkuD_like"/>
    <property type="match status" value="1"/>
</dbReference>
<evidence type="ECO:0000256" key="1">
    <source>
        <dbReference type="ARBA" id="ARBA00004752"/>
    </source>
</evidence>
<dbReference type="InterPro" id="IPR038063">
    <property type="entry name" value="Transpep_catalytic_dom"/>
</dbReference>
<feature type="domain" description="L,D-TPase catalytic" evidence="11">
    <location>
        <begin position="57"/>
        <end position="164"/>
    </location>
</feature>
<feature type="active site" description="Nucleophile" evidence="9">
    <location>
        <position position="140"/>
    </location>
</feature>
<keyword evidence="3" id="KW-0328">Glycosyltransferase</keyword>
<dbReference type="PROSITE" id="PS51782">
    <property type="entry name" value="LYSM"/>
    <property type="match status" value="1"/>
</dbReference>
<evidence type="ECO:0000259" key="10">
    <source>
        <dbReference type="PROSITE" id="PS51782"/>
    </source>
</evidence>
<proteinExistence type="inferred from homology"/>
<dbReference type="InterPro" id="IPR018392">
    <property type="entry name" value="LysM"/>
</dbReference>
<dbReference type="InterPro" id="IPR036779">
    <property type="entry name" value="LysM_dom_sf"/>
</dbReference>
<evidence type="ECO:0000256" key="9">
    <source>
        <dbReference type="PROSITE-ProRule" id="PRU01373"/>
    </source>
</evidence>
<dbReference type="CDD" id="cd00118">
    <property type="entry name" value="LysM"/>
    <property type="match status" value="1"/>
</dbReference>
<dbReference type="PANTHER" id="PTHR30582">
    <property type="entry name" value="L,D-TRANSPEPTIDASE"/>
    <property type="match status" value="1"/>
</dbReference>
<evidence type="ECO:0000256" key="4">
    <source>
        <dbReference type="ARBA" id="ARBA00022679"/>
    </source>
</evidence>
<organism evidence="12 13">
    <name type="scientific">Geomicrobium sediminis</name>
    <dbReference type="NCBI Taxonomy" id="1347788"/>
    <lineage>
        <taxon>Bacteria</taxon>
        <taxon>Bacillati</taxon>
        <taxon>Bacillota</taxon>
        <taxon>Bacilli</taxon>
        <taxon>Bacillales</taxon>
        <taxon>Geomicrobium</taxon>
    </lineage>
</organism>
<keyword evidence="6 9" id="KW-0133">Cell shape</keyword>
<dbReference type="Pfam" id="PF03734">
    <property type="entry name" value="YkuD"/>
    <property type="match status" value="1"/>
</dbReference>
<comment type="caution">
    <text evidence="12">The sequence shown here is derived from an EMBL/GenBank/DDBJ whole genome shotgun (WGS) entry which is preliminary data.</text>
</comment>
<keyword evidence="12" id="KW-0449">Lipoprotein</keyword>
<reference evidence="12 13" key="1">
    <citation type="submission" date="2021-01" db="EMBL/GenBank/DDBJ databases">
        <title>Genomic Encyclopedia of Type Strains, Phase IV (KMG-IV): sequencing the most valuable type-strain genomes for metagenomic binning, comparative biology and taxonomic classification.</title>
        <authorList>
            <person name="Goeker M."/>
        </authorList>
    </citation>
    <scope>NUCLEOTIDE SEQUENCE [LARGE SCALE GENOMIC DNA]</scope>
    <source>
        <strain evidence="12 13">DSM 25540</strain>
    </source>
</reference>
<evidence type="ECO:0000256" key="2">
    <source>
        <dbReference type="ARBA" id="ARBA00005992"/>
    </source>
</evidence>
<dbReference type="SMART" id="SM00257">
    <property type="entry name" value="LysM"/>
    <property type="match status" value="1"/>
</dbReference>
<comment type="similarity">
    <text evidence="2">Belongs to the YkuD family.</text>
</comment>
<evidence type="ECO:0000256" key="3">
    <source>
        <dbReference type="ARBA" id="ARBA00022676"/>
    </source>
</evidence>